<dbReference type="Proteomes" id="UP001283361">
    <property type="component" value="Unassembled WGS sequence"/>
</dbReference>
<accession>A0AAE0YME1</accession>
<dbReference type="SUPFAM" id="SSF53649">
    <property type="entry name" value="Alkaline phosphatase-like"/>
    <property type="match status" value="1"/>
</dbReference>
<dbReference type="InterPro" id="IPR004245">
    <property type="entry name" value="DUF229"/>
</dbReference>
<sequence length="676" mass="77471">MGGMFLRGQGRIVLAYALAISFILVFLQIKIVPSLYTCDGRALLPLLGCKNGCGVIKSPRPPVRPQDSLSVSNFKNDSNLIEFTPPGFECMFPQVDPFDPEILKLAGLDKQPLKCDKDFVPEITYIDGLSIRINHSTVTDQSSQVACKYRNITREQYQDNNILLSEWSEVFTTSIGITEEHEFIFVECHDLQKEEKVVSKAFYSLVPRRAHLEQLYRSLIEKRLREFEPKETLNIIAVALDGLPRHQMIRALPKTYTFLTEGLKSFDFTMHGQSGDNTLPNLLSLLSAHSYADVQKWWNFDTPQDVFELIWRDFERAGYRTLYTEDDPKGGGFYWGGREFKQPQTSYWNRPLELALDDSGFVRRNGFCFGPRSVSEYQLDYLMRFLDTFPSDPVSCMTIITAITHDDISNARIVDEHILNFYKKLIARGHMQNSVVIFFSDHGSRWGKIRETYNGVVESRNPFMLLTFPTWFLKKYPDTRRNLETNTRRLTSHSDTRQMLLDLLYFKSSRPTPPFRGKHGLSLFQEIPTYRTCENASIPENQCLCGQKVEKFLSVSSANVKPLARSLLLALKKKSDRAKCEEYSLGKVLQVGKLSVPKALQNAKRQQMAYSVRLTVEPGGAIFEATVTKDQKTKEVFVGANIERLSKYKGEVECQPTSRQQIFCYCKGNKRKKSDS</sequence>
<evidence type="ECO:0000313" key="3">
    <source>
        <dbReference type="Proteomes" id="UP001283361"/>
    </source>
</evidence>
<organism evidence="2 3">
    <name type="scientific">Elysia crispata</name>
    <name type="common">lettuce slug</name>
    <dbReference type="NCBI Taxonomy" id="231223"/>
    <lineage>
        <taxon>Eukaryota</taxon>
        <taxon>Metazoa</taxon>
        <taxon>Spiralia</taxon>
        <taxon>Lophotrochozoa</taxon>
        <taxon>Mollusca</taxon>
        <taxon>Gastropoda</taxon>
        <taxon>Heterobranchia</taxon>
        <taxon>Euthyneura</taxon>
        <taxon>Panpulmonata</taxon>
        <taxon>Sacoglossa</taxon>
        <taxon>Placobranchoidea</taxon>
        <taxon>Plakobranchidae</taxon>
        <taxon>Elysia</taxon>
    </lineage>
</organism>
<dbReference type="AlphaFoldDB" id="A0AAE0YME1"/>
<reference evidence="2" key="1">
    <citation type="journal article" date="2023" name="G3 (Bethesda)">
        <title>A reference genome for the long-term kleptoplast-retaining sea slug Elysia crispata morphotype clarki.</title>
        <authorList>
            <person name="Eastman K.E."/>
            <person name="Pendleton A.L."/>
            <person name="Shaikh M.A."/>
            <person name="Suttiyut T."/>
            <person name="Ogas R."/>
            <person name="Tomko P."/>
            <person name="Gavelis G."/>
            <person name="Widhalm J.R."/>
            <person name="Wisecaver J.H."/>
        </authorList>
    </citation>
    <scope>NUCLEOTIDE SEQUENCE</scope>
    <source>
        <strain evidence="2">ECLA1</strain>
    </source>
</reference>
<keyword evidence="3" id="KW-1185">Reference proteome</keyword>
<feature type="transmembrane region" description="Helical" evidence="1">
    <location>
        <begin position="12"/>
        <end position="29"/>
    </location>
</feature>
<comment type="caution">
    <text evidence="2">The sequence shown here is derived from an EMBL/GenBank/DDBJ whole genome shotgun (WGS) entry which is preliminary data.</text>
</comment>
<dbReference type="Pfam" id="PF02995">
    <property type="entry name" value="DUF229"/>
    <property type="match status" value="1"/>
</dbReference>
<dbReference type="PANTHER" id="PTHR10974:SF1">
    <property type="entry name" value="FI08016P-RELATED"/>
    <property type="match status" value="1"/>
</dbReference>
<name>A0AAE0YME1_9GAST</name>
<protein>
    <submittedName>
        <fullName evidence="2">Uncharacterized protein</fullName>
    </submittedName>
</protein>
<keyword evidence="1" id="KW-0472">Membrane</keyword>
<keyword evidence="1" id="KW-1133">Transmembrane helix</keyword>
<proteinExistence type="predicted"/>
<evidence type="ECO:0000313" key="2">
    <source>
        <dbReference type="EMBL" id="KAK3751299.1"/>
    </source>
</evidence>
<keyword evidence="1" id="KW-0812">Transmembrane</keyword>
<gene>
    <name evidence="2" type="ORF">RRG08_019720</name>
</gene>
<dbReference type="PANTHER" id="PTHR10974">
    <property type="entry name" value="FI08016P-RELATED"/>
    <property type="match status" value="1"/>
</dbReference>
<evidence type="ECO:0000256" key="1">
    <source>
        <dbReference type="SAM" id="Phobius"/>
    </source>
</evidence>
<dbReference type="CDD" id="cd16021">
    <property type="entry name" value="ALP_like"/>
    <property type="match status" value="1"/>
</dbReference>
<dbReference type="FunFam" id="3.40.720.10:FF:000017">
    <property type="entry name" value="Predicted protein"/>
    <property type="match status" value="1"/>
</dbReference>
<dbReference type="InterPro" id="IPR017850">
    <property type="entry name" value="Alkaline_phosphatase_core_sf"/>
</dbReference>
<dbReference type="GO" id="GO:0005615">
    <property type="term" value="C:extracellular space"/>
    <property type="evidence" value="ECO:0007669"/>
    <property type="project" value="TreeGrafter"/>
</dbReference>
<dbReference type="EMBL" id="JAWDGP010005831">
    <property type="protein sequence ID" value="KAK3751299.1"/>
    <property type="molecule type" value="Genomic_DNA"/>
</dbReference>
<dbReference type="Gene3D" id="3.40.720.10">
    <property type="entry name" value="Alkaline Phosphatase, subunit A"/>
    <property type="match status" value="1"/>
</dbReference>